<evidence type="ECO:0000313" key="2">
    <source>
        <dbReference type="EMBL" id="KAK9512284.1"/>
    </source>
</evidence>
<reference evidence="2 3" key="1">
    <citation type="submission" date="2022-12" db="EMBL/GenBank/DDBJ databases">
        <title>Chromosome-level genome assembly of true bugs.</title>
        <authorList>
            <person name="Ma L."/>
            <person name="Li H."/>
        </authorList>
    </citation>
    <scope>NUCLEOTIDE SEQUENCE [LARGE SCALE GENOMIC DNA]</scope>
    <source>
        <strain evidence="2">Lab_2022b</strain>
    </source>
</reference>
<feature type="compositionally biased region" description="Low complexity" evidence="1">
    <location>
        <begin position="9"/>
        <end position="19"/>
    </location>
</feature>
<sequence>MHRNRNSAKQKTNTKNLKSSNKRRLHFNITQRLIHIVVELTRILSDLDFIEETPVSIDDLKREMDFVEIGKKKVSSVELVRAVRIGVRYGIIVPRRVSNQIKFVLARKLLKLLEYMQTASFPDLVDV</sequence>
<proteinExistence type="predicted"/>
<keyword evidence="3" id="KW-1185">Reference proteome</keyword>
<dbReference type="EMBL" id="JAPXFL010000001">
    <property type="protein sequence ID" value="KAK9512284.1"/>
    <property type="molecule type" value="Genomic_DNA"/>
</dbReference>
<accession>A0AAW1DMT9</accession>
<evidence type="ECO:0000313" key="3">
    <source>
        <dbReference type="Proteomes" id="UP001461498"/>
    </source>
</evidence>
<feature type="region of interest" description="Disordered" evidence="1">
    <location>
        <begin position="1"/>
        <end position="21"/>
    </location>
</feature>
<gene>
    <name evidence="2" type="ORF">O3M35_000747</name>
</gene>
<comment type="caution">
    <text evidence="2">The sequence shown here is derived from an EMBL/GenBank/DDBJ whole genome shotgun (WGS) entry which is preliminary data.</text>
</comment>
<dbReference type="Proteomes" id="UP001461498">
    <property type="component" value="Unassembled WGS sequence"/>
</dbReference>
<protein>
    <submittedName>
        <fullName evidence="2">Uncharacterized protein</fullName>
    </submittedName>
</protein>
<organism evidence="2 3">
    <name type="scientific">Rhynocoris fuscipes</name>
    <dbReference type="NCBI Taxonomy" id="488301"/>
    <lineage>
        <taxon>Eukaryota</taxon>
        <taxon>Metazoa</taxon>
        <taxon>Ecdysozoa</taxon>
        <taxon>Arthropoda</taxon>
        <taxon>Hexapoda</taxon>
        <taxon>Insecta</taxon>
        <taxon>Pterygota</taxon>
        <taxon>Neoptera</taxon>
        <taxon>Paraneoptera</taxon>
        <taxon>Hemiptera</taxon>
        <taxon>Heteroptera</taxon>
        <taxon>Panheteroptera</taxon>
        <taxon>Cimicomorpha</taxon>
        <taxon>Reduviidae</taxon>
        <taxon>Harpactorinae</taxon>
        <taxon>Harpactorini</taxon>
        <taxon>Rhynocoris</taxon>
    </lineage>
</organism>
<evidence type="ECO:0000256" key="1">
    <source>
        <dbReference type="SAM" id="MobiDB-lite"/>
    </source>
</evidence>
<dbReference type="AlphaFoldDB" id="A0AAW1DMT9"/>
<name>A0AAW1DMT9_9HEMI</name>